<accession>A0A0B2WFA4</accession>
<evidence type="ECO:0000313" key="3">
    <source>
        <dbReference type="EMBL" id="KHN94601.1"/>
    </source>
</evidence>
<dbReference type="RefSeq" id="XP_040675667.1">
    <property type="nucleotide sequence ID" value="XM_040826305.1"/>
</dbReference>
<sequence>MRRSMCVVLVACVVGTSLAAPVDAGGLGGLVGVLRNGVLGKGGLPLSLGRRRVGGVGEAVSGGGMRDGDVADGVGGTVERVAGGAAEETPEDIAEDTAEDMPKDIPKHLSKDISKDIPKNLPVEDLPLVGGAAAAATAAAAPLVGQERKDAAGSLDGLTHHKTPSVGKDLDLPAISNHLPRGGGAALPVPGPAARH</sequence>
<gene>
    <name evidence="3" type="ORF">MAM_07507</name>
</gene>
<evidence type="ECO:0000313" key="4">
    <source>
        <dbReference type="Proteomes" id="UP000030816"/>
    </source>
</evidence>
<evidence type="ECO:0008006" key="5">
    <source>
        <dbReference type="Google" id="ProtNLM"/>
    </source>
</evidence>
<feature type="chain" id="PRO_5002081091" description="Secreted protein" evidence="2">
    <location>
        <begin position="20"/>
        <end position="196"/>
    </location>
</feature>
<comment type="caution">
    <text evidence="3">The sequence shown here is derived from an EMBL/GenBank/DDBJ whole genome shotgun (WGS) entry which is preliminary data.</text>
</comment>
<proteinExistence type="predicted"/>
<evidence type="ECO:0000256" key="2">
    <source>
        <dbReference type="SAM" id="SignalP"/>
    </source>
</evidence>
<keyword evidence="2" id="KW-0732">Signal</keyword>
<dbReference type="GeneID" id="63741962"/>
<dbReference type="EMBL" id="AZHE01000032">
    <property type="protein sequence ID" value="KHN94601.1"/>
    <property type="molecule type" value="Genomic_DNA"/>
</dbReference>
<keyword evidence="4" id="KW-1185">Reference proteome</keyword>
<protein>
    <recommendedName>
        <fullName evidence="5">Secreted protein</fullName>
    </recommendedName>
</protein>
<reference evidence="3 4" key="1">
    <citation type="journal article" date="2014" name="Proc. Natl. Acad. Sci. U.S.A.">
        <title>Trajectory and genomic determinants of fungal-pathogen speciation and host adaptation.</title>
        <authorList>
            <person name="Hu X."/>
            <person name="Xiao G."/>
            <person name="Zheng P."/>
            <person name="Shang Y."/>
            <person name="Su Y."/>
            <person name="Zhang X."/>
            <person name="Liu X."/>
            <person name="Zhan S."/>
            <person name="St Leger R.J."/>
            <person name="Wang C."/>
        </authorList>
    </citation>
    <scope>NUCLEOTIDE SEQUENCE [LARGE SCALE GENOMIC DNA]</scope>
    <source>
        <strain evidence="3 4">ARSEF 1941</strain>
    </source>
</reference>
<feature type="region of interest" description="Disordered" evidence="1">
    <location>
        <begin position="176"/>
        <end position="196"/>
    </location>
</feature>
<evidence type="ECO:0000256" key="1">
    <source>
        <dbReference type="SAM" id="MobiDB-lite"/>
    </source>
</evidence>
<dbReference type="Proteomes" id="UP000030816">
    <property type="component" value="Unassembled WGS sequence"/>
</dbReference>
<dbReference type="AlphaFoldDB" id="A0A0B2WFA4"/>
<feature type="signal peptide" evidence="2">
    <location>
        <begin position="1"/>
        <end position="19"/>
    </location>
</feature>
<organism evidence="3 4">
    <name type="scientific">Metarhizium album (strain ARSEF 1941)</name>
    <dbReference type="NCBI Taxonomy" id="1081103"/>
    <lineage>
        <taxon>Eukaryota</taxon>
        <taxon>Fungi</taxon>
        <taxon>Dikarya</taxon>
        <taxon>Ascomycota</taxon>
        <taxon>Pezizomycotina</taxon>
        <taxon>Sordariomycetes</taxon>
        <taxon>Hypocreomycetidae</taxon>
        <taxon>Hypocreales</taxon>
        <taxon>Clavicipitaceae</taxon>
        <taxon>Metarhizium</taxon>
    </lineage>
</organism>
<name>A0A0B2WFA4_METAS</name>
<dbReference type="HOGENOM" id="CLU_1390525_0_0_1"/>